<evidence type="ECO:0000313" key="3">
    <source>
        <dbReference type="Proteomes" id="UP000183952"/>
    </source>
</evidence>
<protein>
    <recommendedName>
        <fullName evidence="4">Lipoprotein</fullName>
    </recommendedName>
</protein>
<dbReference type="PROSITE" id="PS51257">
    <property type="entry name" value="PROKAR_LIPOPROTEIN"/>
    <property type="match status" value="1"/>
</dbReference>
<evidence type="ECO:0008006" key="4">
    <source>
        <dbReference type="Google" id="ProtNLM"/>
    </source>
</evidence>
<reference evidence="2 3" key="1">
    <citation type="submission" date="2016-11" db="EMBL/GenBank/DDBJ databases">
        <authorList>
            <person name="Jaros S."/>
            <person name="Januszkiewicz K."/>
            <person name="Wedrychowicz H."/>
        </authorList>
    </citation>
    <scope>NUCLEOTIDE SEQUENCE [LARGE SCALE GENOMIC DNA]</scope>
    <source>
        <strain evidence="2 3">DSM 3090</strain>
    </source>
</reference>
<name>A0A1M6KDX8_9CLOT</name>
<sequence length="178" mass="20324">MKKIVIIVLILMSCFLIGCSLSDNDEPKKTLNMSEIILSYQVENFSYPEFNYAYVVNGYGDVKKISLVDKKKDEEYYDSYLQECMQSSDVPIVANVGIIPDDILDKIKKISEVKLKGKMLNVNFIVDPGARKYLCAMGNDTGRLILLQELGQMEYTSDDKNVKAVCRYIDEIKYLLTK</sequence>
<dbReference type="AlphaFoldDB" id="A0A1M6KDX8"/>
<feature type="chain" id="PRO_5038946289" description="Lipoprotein" evidence="1">
    <location>
        <begin position="23"/>
        <end position="178"/>
    </location>
</feature>
<gene>
    <name evidence="2" type="ORF">SAMN02745248_00435</name>
</gene>
<evidence type="ECO:0000256" key="1">
    <source>
        <dbReference type="SAM" id="SignalP"/>
    </source>
</evidence>
<proteinExistence type="predicted"/>
<dbReference type="EMBL" id="FRAD01000004">
    <property type="protein sequence ID" value="SHJ57175.1"/>
    <property type="molecule type" value="Genomic_DNA"/>
</dbReference>
<dbReference type="RefSeq" id="WP_072901818.1">
    <property type="nucleotide sequence ID" value="NZ_FRAD01000004.1"/>
</dbReference>
<feature type="signal peptide" evidence="1">
    <location>
        <begin position="1"/>
        <end position="22"/>
    </location>
</feature>
<keyword evidence="3" id="KW-1185">Reference proteome</keyword>
<dbReference type="Proteomes" id="UP000183952">
    <property type="component" value="Unassembled WGS sequence"/>
</dbReference>
<organism evidence="2 3">
    <name type="scientific">Hathewaya proteolytica DSM 3090</name>
    <dbReference type="NCBI Taxonomy" id="1121331"/>
    <lineage>
        <taxon>Bacteria</taxon>
        <taxon>Bacillati</taxon>
        <taxon>Bacillota</taxon>
        <taxon>Clostridia</taxon>
        <taxon>Eubacteriales</taxon>
        <taxon>Clostridiaceae</taxon>
        <taxon>Hathewaya</taxon>
    </lineage>
</organism>
<keyword evidence="1" id="KW-0732">Signal</keyword>
<accession>A0A1M6KDX8</accession>
<dbReference type="STRING" id="1121331.SAMN02745248_00435"/>
<evidence type="ECO:0000313" key="2">
    <source>
        <dbReference type="EMBL" id="SHJ57175.1"/>
    </source>
</evidence>